<protein>
    <submittedName>
        <fullName evidence="1">Uncharacterized protein</fullName>
    </submittedName>
</protein>
<reference evidence="1 2" key="1">
    <citation type="submission" date="2012-02" db="EMBL/GenBank/DDBJ databases">
        <title>The Genome Sequence of Bacteroides nordii CL02T12C05.</title>
        <authorList>
            <consortium name="The Broad Institute Genome Sequencing Platform"/>
            <person name="Earl A."/>
            <person name="Ward D."/>
            <person name="Feldgarden M."/>
            <person name="Gevers D."/>
            <person name="Zitomersky N.L."/>
            <person name="Coyne M.J."/>
            <person name="Comstock L.E."/>
            <person name="Young S.K."/>
            <person name="Zeng Q."/>
            <person name="Gargeya S."/>
            <person name="Fitzgerald M."/>
            <person name="Haas B."/>
            <person name="Abouelleil A."/>
            <person name="Alvarado L."/>
            <person name="Arachchi H.M."/>
            <person name="Berlin A."/>
            <person name="Chapman S.B."/>
            <person name="Gearin G."/>
            <person name="Goldberg J."/>
            <person name="Griggs A."/>
            <person name="Gujja S."/>
            <person name="Hansen M."/>
            <person name="Heiman D."/>
            <person name="Howarth C."/>
            <person name="Larimer J."/>
            <person name="Lui A."/>
            <person name="MacDonald P.J.P."/>
            <person name="McCowen C."/>
            <person name="Montmayeur A."/>
            <person name="Murphy C."/>
            <person name="Neiman D."/>
            <person name="Pearson M."/>
            <person name="Priest M."/>
            <person name="Roberts A."/>
            <person name="Saif S."/>
            <person name="Shea T."/>
            <person name="Sisk P."/>
            <person name="Stolte C."/>
            <person name="Sykes S."/>
            <person name="Wortman J."/>
            <person name="Nusbaum C."/>
            <person name="Birren B."/>
        </authorList>
    </citation>
    <scope>NUCLEOTIDE SEQUENCE [LARGE SCALE GENOMIC DNA]</scope>
    <source>
        <strain evidence="1 2">CL02T12C05</strain>
    </source>
</reference>
<dbReference type="Proteomes" id="UP000003089">
    <property type="component" value="Unassembled WGS sequence"/>
</dbReference>
<evidence type="ECO:0000313" key="1">
    <source>
        <dbReference type="EMBL" id="EIY49953.1"/>
    </source>
</evidence>
<proteinExistence type="predicted"/>
<keyword evidence="2" id="KW-1185">Reference proteome</keyword>
<organism evidence="1 2">
    <name type="scientific">Bacteroides nordii CL02T12C05</name>
    <dbReference type="NCBI Taxonomy" id="997884"/>
    <lineage>
        <taxon>Bacteria</taxon>
        <taxon>Pseudomonadati</taxon>
        <taxon>Bacteroidota</taxon>
        <taxon>Bacteroidia</taxon>
        <taxon>Bacteroidales</taxon>
        <taxon>Bacteroidaceae</taxon>
        <taxon>Bacteroides</taxon>
    </lineage>
</organism>
<dbReference type="HOGENOM" id="CLU_3395192_0_0_10"/>
<comment type="caution">
    <text evidence="1">The sequence shown here is derived from an EMBL/GenBank/DDBJ whole genome shotgun (WGS) entry which is preliminary data.</text>
</comment>
<gene>
    <name evidence="1" type="ORF">HMPREF1068_02512</name>
</gene>
<accession>I9S3W8</accession>
<dbReference type="EMBL" id="AGXS01000016">
    <property type="protein sequence ID" value="EIY49953.1"/>
    <property type="molecule type" value="Genomic_DNA"/>
</dbReference>
<name>I9S3W8_9BACE</name>
<sequence length="31" mass="3783">MKKVKDFFKDCLEEIGRGILHEYGYFEEDDK</sequence>
<dbReference type="AlphaFoldDB" id="I9S3W8"/>
<evidence type="ECO:0000313" key="2">
    <source>
        <dbReference type="Proteomes" id="UP000003089"/>
    </source>
</evidence>